<evidence type="ECO:0000313" key="5">
    <source>
        <dbReference type="Proteomes" id="UP000184396"/>
    </source>
</evidence>
<keyword evidence="1 3" id="KW-0732">Signal</keyword>
<dbReference type="InterPro" id="IPR003367">
    <property type="entry name" value="Thrombospondin_3-like_rpt"/>
</dbReference>
<dbReference type="InterPro" id="IPR027589">
    <property type="entry name" value="Choice_anch_B"/>
</dbReference>
<proteinExistence type="predicted"/>
<gene>
    <name evidence="4" type="ORF">SAMN05216261_0695</name>
</gene>
<reference evidence="4 5" key="1">
    <citation type="submission" date="2016-11" db="EMBL/GenBank/DDBJ databases">
        <authorList>
            <person name="Jaros S."/>
            <person name="Januszkiewicz K."/>
            <person name="Wedrychowicz H."/>
        </authorList>
    </citation>
    <scope>NUCLEOTIDE SEQUENCE [LARGE SCALE GENOMIC DNA]</scope>
    <source>
        <strain evidence="4 5">CGMCC 1.12213</strain>
    </source>
</reference>
<dbReference type="GO" id="GO:0005576">
    <property type="term" value="C:extracellular region"/>
    <property type="evidence" value="ECO:0007669"/>
    <property type="project" value="TreeGrafter"/>
</dbReference>
<evidence type="ECO:0000256" key="2">
    <source>
        <dbReference type="SAM" id="MobiDB-lite"/>
    </source>
</evidence>
<dbReference type="eggNOG" id="COG5276">
    <property type="taxonomic scope" value="Bacteria"/>
</dbReference>
<feature type="chain" id="PRO_5009915886" evidence="3">
    <location>
        <begin position="23"/>
        <end position="495"/>
    </location>
</feature>
<dbReference type="PANTHER" id="PTHR38787:SF3">
    <property type="entry name" value="REGULATORY P DOMAIN-CONTAINING PROTEIN"/>
    <property type="match status" value="1"/>
</dbReference>
<dbReference type="OrthoDB" id="9815940at2"/>
<evidence type="ECO:0000256" key="1">
    <source>
        <dbReference type="ARBA" id="ARBA00022729"/>
    </source>
</evidence>
<dbReference type="NCBIfam" id="TIGR04312">
    <property type="entry name" value="choice_anch_B"/>
    <property type="match status" value="1"/>
</dbReference>
<dbReference type="STRING" id="1178825.SAMN05216261_0695"/>
<dbReference type="Gene3D" id="4.10.1080.10">
    <property type="entry name" value="TSP type-3 repeat"/>
    <property type="match status" value="1"/>
</dbReference>
<dbReference type="PROSITE" id="PS51234">
    <property type="entry name" value="TSP3"/>
    <property type="match status" value="1"/>
</dbReference>
<dbReference type="SUPFAM" id="SSF103647">
    <property type="entry name" value="TSP type-3 repeat"/>
    <property type="match status" value="1"/>
</dbReference>
<feature type="region of interest" description="Disordered" evidence="2">
    <location>
        <begin position="45"/>
        <end position="100"/>
    </location>
</feature>
<dbReference type="PANTHER" id="PTHR38787">
    <property type="entry name" value="REGULATORY P DOMAIN-CONTAINING PROTEIN"/>
    <property type="match status" value="1"/>
</dbReference>
<dbReference type="SUPFAM" id="SSF75011">
    <property type="entry name" value="3-carboxy-cis,cis-mucoante lactonizing enzyme"/>
    <property type="match status" value="1"/>
</dbReference>
<dbReference type="GO" id="GO:0007155">
    <property type="term" value="P:cell adhesion"/>
    <property type="evidence" value="ECO:0007669"/>
    <property type="project" value="InterPro"/>
</dbReference>
<accession>A0A1M6AYY0</accession>
<dbReference type="InterPro" id="IPR017897">
    <property type="entry name" value="Thrombospondin_3_rpt"/>
</dbReference>
<feature type="compositionally biased region" description="Acidic residues" evidence="2">
    <location>
        <begin position="69"/>
        <end position="83"/>
    </location>
</feature>
<feature type="signal peptide" evidence="3">
    <location>
        <begin position="1"/>
        <end position="22"/>
    </location>
</feature>
<dbReference type="Pfam" id="PF02412">
    <property type="entry name" value="TSP_3"/>
    <property type="match status" value="2"/>
</dbReference>
<dbReference type="InterPro" id="IPR028974">
    <property type="entry name" value="TSP_type-3_rpt"/>
</dbReference>
<name>A0A1M6AYY0_9FLAO</name>
<dbReference type="EMBL" id="FQYK01000001">
    <property type="protein sequence ID" value="SHI41662.1"/>
    <property type="molecule type" value="Genomic_DNA"/>
</dbReference>
<evidence type="ECO:0000313" key="4">
    <source>
        <dbReference type="EMBL" id="SHI41662.1"/>
    </source>
</evidence>
<keyword evidence="5" id="KW-1185">Reference proteome</keyword>
<dbReference type="RefSeq" id="WP_019385978.1">
    <property type="nucleotide sequence ID" value="NZ_ALIH01000001.1"/>
</dbReference>
<dbReference type="GO" id="GO:0005509">
    <property type="term" value="F:calcium ion binding"/>
    <property type="evidence" value="ECO:0007669"/>
    <property type="project" value="InterPro"/>
</dbReference>
<dbReference type="Proteomes" id="UP000184396">
    <property type="component" value="Unassembled WGS sequence"/>
</dbReference>
<sequence length="495" mass="54844">MKILRPIYSICFICFLFFIVQSCDDEPVELPTIVDTDNDGIEDSIDNCPLIANPNQEDDDDNGVGNTCDDNDDDDDGVLDVDDNCPLVANPDQDDDDNDGIGNLCDDDYVDPNTPVAKCENGFADIYPCNGYDLIANISLSTFGASAGNDCWGWTDQTTGKEYALMATSHNTVFIDISNPYQPVYLGNLPTATTTSPWRDVKVYKDHAFIVADCSFGDPTCNDDHGMQVFDLTRLRNVANPPETFTVDTHFTEFGKAHNIVINEDSGYAYIVGANRSSTYLGGPIFINISNPKAPVAEGGFKEGGYSHDAQVVTYNGPDADYTGKEILIGSNENEVVIADVSDKANPVIISTISYNNVWYAHQGWFTEDMKYFILGDELDEIRVGTNTRTIVFDFTDLDNPVFHFDYLGPTEAIDHNGYVKNNTYFYASYRAGVRMLDISQIGNSSFTEIGYFDTYPTNNATEFNGAWNVYPYFSSGNIIISDIDRGLFIIRKSD</sequence>
<evidence type="ECO:0000256" key="3">
    <source>
        <dbReference type="SAM" id="SignalP"/>
    </source>
</evidence>
<dbReference type="PROSITE" id="PS51257">
    <property type="entry name" value="PROKAR_LIPOPROTEIN"/>
    <property type="match status" value="1"/>
</dbReference>
<protein>
    <submittedName>
        <fullName evidence="4">Choice-of-anchor B domain-containing protein</fullName>
    </submittedName>
</protein>
<organism evidence="4 5">
    <name type="scientific">Algibacter luteus</name>
    <dbReference type="NCBI Taxonomy" id="1178825"/>
    <lineage>
        <taxon>Bacteria</taxon>
        <taxon>Pseudomonadati</taxon>
        <taxon>Bacteroidota</taxon>
        <taxon>Flavobacteriia</taxon>
        <taxon>Flavobacteriales</taxon>
        <taxon>Flavobacteriaceae</taxon>
        <taxon>Algibacter</taxon>
    </lineage>
</organism>
<dbReference type="AlphaFoldDB" id="A0A1M6AYY0"/>